<accession>A0ABT3EBS7</accession>
<name>A0ABT3EBS7_STRAP</name>
<organism evidence="1 2">
    <name type="scientific">Streptococcus anginosus</name>
    <dbReference type="NCBI Taxonomy" id="1328"/>
    <lineage>
        <taxon>Bacteria</taxon>
        <taxon>Bacillati</taxon>
        <taxon>Bacillota</taxon>
        <taxon>Bacilli</taxon>
        <taxon>Lactobacillales</taxon>
        <taxon>Streptococcaceae</taxon>
        <taxon>Streptococcus</taxon>
        <taxon>Streptococcus anginosus group</taxon>
    </lineage>
</organism>
<gene>
    <name evidence="1" type="ORF">OJ597_10835</name>
</gene>
<protein>
    <submittedName>
        <fullName evidence="1">Uncharacterized protein</fullName>
    </submittedName>
</protein>
<dbReference type="RefSeq" id="WP_150902329.1">
    <property type="nucleotide sequence ID" value="NZ_JAPAGR010000018.1"/>
</dbReference>
<comment type="caution">
    <text evidence="1">The sequence shown here is derived from an EMBL/GenBank/DDBJ whole genome shotgun (WGS) entry which is preliminary data.</text>
</comment>
<keyword evidence="2" id="KW-1185">Reference proteome</keyword>
<sequence>MIEKRFLEPFKDISEVRVQVLFNSGLCPMEDCIAFLKSASDDELQRIGKSILTLYPNEILRQLTNHRESDIDYSFIDDYTSTYGIPIEYTSKDKGRANALRQLLKRNPDLTATEFCKKI</sequence>
<dbReference type="Proteomes" id="UP001526076">
    <property type="component" value="Unassembled WGS sequence"/>
</dbReference>
<reference evidence="1 2" key="1">
    <citation type="submission" date="2022-10" db="EMBL/GenBank/DDBJ databases">
        <title>Comparative genomic study of S. anginosus.</title>
        <authorList>
            <person name="Prasad A."/>
            <person name="Ene A."/>
            <person name="Jablonska S."/>
            <person name="Du J."/>
            <person name="Wolfe A.J."/>
            <person name="Putonti C."/>
        </authorList>
    </citation>
    <scope>NUCLEOTIDE SEQUENCE [LARGE SCALE GENOMIC DNA]</scope>
    <source>
        <strain evidence="1 2">UMB9231</strain>
    </source>
</reference>
<proteinExistence type="predicted"/>
<evidence type="ECO:0000313" key="1">
    <source>
        <dbReference type="EMBL" id="MCW1042886.1"/>
    </source>
</evidence>
<evidence type="ECO:0000313" key="2">
    <source>
        <dbReference type="Proteomes" id="UP001526076"/>
    </source>
</evidence>
<dbReference type="EMBL" id="JAPAHU010000025">
    <property type="protein sequence ID" value="MCW1042886.1"/>
    <property type="molecule type" value="Genomic_DNA"/>
</dbReference>